<feature type="compositionally biased region" description="Low complexity" evidence="4">
    <location>
        <begin position="1263"/>
        <end position="1280"/>
    </location>
</feature>
<keyword evidence="3" id="KW-0539">Nucleus</keyword>
<dbReference type="GO" id="GO:0006397">
    <property type="term" value="P:mRNA processing"/>
    <property type="evidence" value="ECO:0007669"/>
    <property type="project" value="UniProtKB-KW"/>
</dbReference>
<dbReference type="Gene3D" id="1.25.10.10">
    <property type="entry name" value="Leucine-rich Repeat Variant"/>
    <property type="match status" value="1"/>
</dbReference>
<protein>
    <submittedName>
        <fullName evidence="7">Symplekin</fullName>
    </submittedName>
</protein>
<dbReference type="Pfam" id="PF12295">
    <property type="entry name" value="Symplekin_C"/>
    <property type="match status" value="1"/>
</dbReference>
<dbReference type="EMBL" id="BEYU01000012">
    <property type="protein sequence ID" value="GBG25253.1"/>
    <property type="molecule type" value="Genomic_DNA"/>
</dbReference>
<evidence type="ECO:0000313" key="7">
    <source>
        <dbReference type="EMBL" id="GBG25253.1"/>
    </source>
</evidence>
<feature type="compositionally biased region" description="Low complexity" evidence="4">
    <location>
        <begin position="1"/>
        <end position="20"/>
    </location>
</feature>
<gene>
    <name evidence="7" type="ORF">FCC1311_014702</name>
</gene>
<evidence type="ECO:0000256" key="4">
    <source>
        <dbReference type="SAM" id="MobiDB-lite"/>
    </source>
</evidence>
<feature type="region of interest" description="Disordered" evidence="4">
    <location>
        <begin position="1258"/>
        <end position="1280"/>
    </location>
</feature>
<evidence type="ECO:0000259" key="6">
    <source>
        <dbReference type="Pfam" id="PF12295"/>
    </source>
</evidence>
<dbReference type="InterPro" id="IPR021850">
    <property type="entry name" value="Symplekin/Pta1"/>
</dbReference>
<keyword evidence="8" id="KW-1185">Reference proteome</keyword>
<evidence type="ECO:0000256" key="2">
    <source>
        <dbReference type="ARBA" id="ARBA00022664"/>
    </source>
</evidence>
<dbReference type="GO" id="GO:0005847">
    <property type="term" value="C:mRNA cleavage and polyadenylation specificity factor complex"/>
    <property type="evidence" value="ECO:0007669"/>
    <property type="project" value="TreeGrafter"/>
</dbReference>
<dbReference type="Proteomes" id="UP000241890">
    <property type="component" value="Unassembled WGS sequence"/>
</dbReference>
<dbReference type="InterPro" id="IPR032460">
    <property type="entry name" value="Symplekin/Pta1_N"/>
</dbReference>
<feature type="compositionally biased region" description="Low complexity" evidence="4">
    <location>
        <begin position="814"/>
        <end position="831"/>
    </location>
</feature>
<feature type="compositionally biased region" description="Acidic residues" evidence="4">
    <location>
        <begin position="865"/>
        <end position="877"/>
    </location>
</feature>
<evidence type="ECO:0000256" key="1">
    <source>
        <dbReference type="ARBA" id="ARBA00004123"/>
    </source>
</evidence>
<keyword evidence="2" id="KW-0507">mRNA processing</keyword>
<feature type="domain" description="Symplekin/Pta1 N-terminal" evidence="5">
    <location>
        <begin position="186"/>
        <end position="374"/>
    </location>
</feature>
<sequence length="1280" mass="142403">MMDSPGSVGAPPSPSGASLGENEFDLRSEVIEALESAKTASKPAEKLQFLTEAREIVLHRDDSMALLRSFAGSFAEFHLEKKAAVRFFVIKFIEDACKVCEDVIPTFINSLTYLVHDKNSKNQIKVWVTVMNVFRPALGLLCKDSFYENEANQATAKRLADDLLSLKDAANRVLQDPKTKVLPIIDTVKTIALSFLLADATTTLILSQERHRGPKEARADTGPDAFSLGDVPRDHPVLSVVELERIGTDMAENLCKSLREIGEKGNDLSPDDARRCVPLINAIQILALHRASVRERAMDELLAGADLMRMDEGTDDSVSPHKLRYVQNLRTILLEFLKDRWRDLLKEWRQRVHDALSQIGAKAQADQAIALLDSRDARIKKRLQREAELEARKRQRREEEEERERRRTQEMVEALDAQELRQVGYPPQRNTISWDDMSSLHTLAPHEAAELVIFNMDHLPGPPPKSSVQKLEAEAIRTFAKFETYIDRAVAASLRADDGRHGSGGAARLKGEKTAAEVATKITPVQTLEPRRLALQRMLAQHKRHVPVSSLALFSASKGPSFPSNGDVLIARVACNFVMRNEAEAKMDLRPDLVSFIAEDLPTRYGLALSMLVHCYTYDKSSRSRSAKQQADVKDAPRFREYDDIFYMMLEAIIARSDSGQQALERDKSLTKLLVAAPRLPEGVLAILVAFCQTENHGLGLHALRHLALSRFSVQGSCLLLLAYFGVRSVDRVSTRAIRVVVKDYPSFNDSAHKLVDDFALGMLRSVLNASSAPDAEVAESISCRKSELMKSRPENSLSRQMIASEAELAAAKGEAAGTAPSSSSSAAVAAEGDGKMEVDESAGEPDETQRGKQSTAEAIQAAEDAADELEEEETNLEFEKDEGLDHDLPQEQVSDKEKEKDIKRRIGLVVALCRCKMSLLREYASVYAEVEEDTLTRTVLENGVVGLMPLLARDIGPAQTFALLQDYPSGASPFMVHVLKLLAQESVSDSREKRLELVEQAKATSDDGGAALFDQDDTYVIPVLGSLPRSEMRRYLQGILRLDDVKALEAAIDSIIAGARFATDQVGEDGEIDQQAEEDDKEHQPLLPDELMVEFVNTPVSDDISKTTLSNATDLCFARKEFFTRDVLETVIRELLMQSEDNKLPLLFMRVVFRSIMEQPSIKQFIAEVLSELVEREVWTWNDPTLWEGFVLCADKLATLAYPILFRLPTEQLENAINILLKRFPKNKIVARLIYYARRNQQSLALSPETIEMLEKYSSGGTPSLNRSSSMTSSTGPEG</sequence>
<dbReference type="Pfam" id="PF11935">
    <property type="entry name" value="SYMPK_PTA1_N"/>
    <property type="match status" value="1"/>
</dbReference>
<feature type="region of interest" description="Disordered" evidence="4">
    <location>
        <begin position="389"/>
        <end position="410"/>
    </location>
</feature>
<feature type="region of interest" description="Disordered" evidence="4">
    <location>
        <begin position="1"/>
        <end position="21"/>
    </location>
</feature>
<dbReference type="PANTHER" id="PTHR15245:SF20">
    <property type="entry name" value="SYMPLEKIN"/>
    <property type="match status" value="1"/>
</dbReference>
<accession>A0A2R5G9R0</accession>
<evidence type="ECO:0000256" key="3">
    <source>
        <dbReference type="ARBA" id="ARBA00023242"/>
    </source>
</evidence>
<dbReference type="PANTHER" id="PTHR15245">
    <property type="entry name" value="SYMPLEKIN-RELATED"/>
    <property type="match status" value="1"/>
</dbReference>
<dbReference type="InParanoid" id="A0A2R5G9R0"/>
<feature type="domain" description="Symplekin C-terminal" evidence="6">
    <location>
        <begin position="1019"/>
        <end position="1219"/>
    </location>
</feature>
<feature type="region of interest" description="Disordered" evidence="4">
    <location>
        <begin position="814"/>
        <end position="899"/>
    </location>
</feature>
<feature type="compositionally biased region" description="Basic and acidic residues" evidence="4">
    <location>
        <begin position="878"/>
        <end position="899"/>
    </location>
</feature>
<dbReference type="AlphaFoldDB" id="A0A2R5G9R0"/>
<name>A0A2R5G9R0_9STRA</name>
<reference evidence="7 8" key="1">
    <citation type="submission" date="2017-12" db="EMBL/GenBank/DDBJ databases">
        <title>Sequencing, de novo assembly and annotation of complete genome of a new Thraustochytrid species, strain FCC1311.</title>
        <authorList>
            <person name="Sedici K."/>
            <person name="Godart F."/>
            <person name="Aiese Cigliano R."/>
            <person name="Sanseverino W."/>
            <person name="Barakat M."/>
            <person name="Ortet P."/>
            <person name="Marechal E."/>
            <person name="Cagnac O."/>
            <person name="Amato A."/>
        </authorList>
    </citation>
    <scope>NUCLEOTIDE SEQUENCE [LARGE SCALE GENOMIC DNA]</scope>
</reference>
<evidence type="ECO:0000313" key="8">
    <source>
        <dbReference type="Proteomes" id="UP000241890"/>
    </source>
</evidence>
<comment type="caution">
    <text evidence="7">The sequence shown here is derived from an EMBL/GenBank/DDBJ whole genome shotgun (WGS) entry which is preliminary data.</text>
</comment>
<comment type="subcellular location">
    <subcellularLocation>
        <location evidence="1">Nucleus</location>
    </subcellularLocation>
</comment>
<dbReference type="InterPro" id="IPR022075">
    <property type="entry name" value="Symplekin_C"/>
</dbReference>
<dbReference type="OrthoDB" id="331600at2759"/>
<organism evidence="7 8">
    <name type="scientific">Hondaea fermentalgiana</name>
    <dbReference type="NCBI Taxonomy" id="2315210"/>
    <lineage>
        <taxon>Eukaryota</taxon>
        <taxon>Sar</taxon>
        <taxon>Stramenopiles</taxon>
        <taxon>Bigyra</taxon>
        <taxon>Labyrinthulomycetes</taxon>
        <taxon>Thraustochytrida</taxon>
        <taxon>Thraustochytriidae</taxon>
        <taxon>Hondaea</taxon>
    </lineage>
</organism>
<dbReference type="InterPro" id="IPR011989">
    <property type="entry name" value="ARM-like"/>
</dbReference>
<proteinExistence type="predicted"/>
<evidence type="ECO:0000259" key="5">
    <source>
        <dbReference type="Pfam" id="PF11935"/>
    </source>
</evidence>